<dbReference type="Gene3D" id="3.40.50.1820">
    <property type="entry name" value="alpha/beta hydrolase"/>
    <property type="match status" value="1"/>
</dbReference>
<sequence>MTQKQGLPAGCHRYGNADREPVVLLHSSQSNSSQWRDLITELATDYQVLAIDLLGYGQAPAPQGEVEYFRLQQEAERVTAIIQELAIAQPVHLIGHSYGGALALKLARECPFAVASVAVYEPVAFHVLADPSDARREILTVAGKMNDYSAVDATRAFVDYWNQAGYFDALPARIQQLMSQQAAKVQMDFAALIGEPAALEDYEQITVPCLLLTGRDSPQSAGAVIAALAQVLPNCELHEVAGGHMAPLTDASKVNPHLSSFLKAQTKGN</sequence>
<dbReference type="RefSeq" id="WP_086434739.1">
    <property type="nucleotide sequence ID" value="NZ_FXWH01000001.1"/>
</dbReference>
<dbReference type="EMBL" id="FXWH01000001">
    <property type="protein sequence ID" value="SMQ68766.1"/>
    <property type="molecule type" value="Genomic_DNA"/>
</dbReference>
<dbReference type="PANTHER" id="PTHR43798:SF33">
    <property type="entry name" value="HYDROLASE, PUTATIVE (AFU_ORTHOLOGUE AFUA_2G14860)-RELATED"/>
    <property type="match status" value="1"/>
</dbReference>
<dbReference type="OrthoDB" id="6117067at2"/>
<dbReference type="Proteomes" id="UP000194450">
    <property type="component" value="Unassembled WGS sequence"/>
</dbReference>
<keyword evidence="3" id="KW-1185">Reference proteome</keyword>
<feature type="domain" description="AB hydrolase-1" evidence="1">
    <location>
        <begin position="22"/>
        <end position="251"/>
    </location>
</feature>
<evidence type="ECO:0000313" key="2">
    <source>
        <dbReference type="EMBL" id="SMQ68766.1"/>
    </source>
</evidence>
<dbReference type="SUPFAM" id="SSF53474">
    <property type="entry name" value="alpha/beta-Hydrolases"/>
    <property type="match status" value="1"/>
</dbReference>
<dbReference type="Pfam" id="PF12697">
    <property type="entry name" value="Abhydrolase_6"/>
    <property type="match status" value="1"/>
</dbReference>
<dbReference type="PANTHER" id="PTHR43798">
    <property type="entry name" value="MONOACYLGLYCEROL LIPASE"/>
    <property type="match status" value="1"/>
</dbReference>
<accession>A0A1Y6F2Q6</accession>
<dbReference type="InterPro" id="IPR050266">
    <property type="entry name" value="AB_hydrolase_sf"/>
</dbReference>
<reference evidence="3" key="1">
    <citation type="submission" date="2017-04" db="EMBL/GenBank/DDBJ databases">
        <authorList>
            <person name="Varghese N."/>
            <person name="Submissions S."/>
        </authorList>
    </citation>
    <scope>NUCLEOTIDE SEQUENCE [LARGE SCALE GENOMIC DNA]</scope>
</reference>
<protein>
    <submittedName>
        <fullName evidence="2">Pimeloyl-ACP methyl ester carboxylesterase</fullName>
    </submittedName>
</protein>
<dbReference type="PRINTS" id="PR00111">
    <property type="entry name" value="ABHYDROLASE"/>
</dbReference>
<organism evidence="2 3">
    <name type="scientific">Pseudidiomarina planktonica</name>
    <dbReference type="NCBI Taxonomy" id="1323738"/>
    <lineage>
        <taxon>Bacteria</taxon>
        <taxon>Pseudomonadati</taxon>
        <taxon>Pseudomonadota</taxon>
        <taxon>Gammaproteobacteria</taxon>
        <taxon>Alteromonadales</taxon>
        <taxon>Idiomarinaceae</taxon>
        <taxon>Pseudidiomarina</taxon>
    </lineage>
</organism>
<dbReference type="GO" id="GO:0016020">
    <property type="term" value="C:membrane"/>
    <property type="evidence" value="ECO:0007669"/>
    <property type="project" value="TreeGrafter"/>
</dbReference>
<proteinExistence type="predicted"/>
<dbReference type="InterPro" id="IPR000073">
    <property type="entry name" value="AB_hydrolase_1"/>
</dbReference>
<evidence type="ECO:0000259" key="1">
    <source>
        <dbReference type="Pfam" id="PF12697"/>
    </source>
</evidence>
<dbReference type="InterPro" id="IPR029058">
    <property type="entry name" value="AB_hydrolase_fold"/>
</dbReference>
<dbReference type="AlphaFoldDB" id="A0A1Y6F2Q6"/>
<name>A0A1Y6F2Q6_9GAMM</name>
<gene>
    <name evidence="2" type="ORF">SAMN06297229_1710</name>
</gene>
<evidence type="ECO:0000313" key="3">
    <source>
        <dbReference type="Proteomes" id="UP000194450"/>
    </source>
</evidence>